<sequence length="101" mass="10805">MSSLSGTGDPQAVELERQALDTRLRTLVPSDVDWRSVSVPPGADATGSVIEYVEDLSPVLLVVGTRSRSSVGKLLLGRAQQRVLLEVTVPILVVKPPQDES</sequence>
<dbReference type="InterPro" id="IPR006016">
    <property type="entry name" value="UspA"/>
</dbReference>
<proteinExistence type="inferred from homology"/>
<dbReference type="Gene3D" id="3.40.50.620">
    <property type="entry name" value="HUPs"/>
    <property type="match status" value="1"/>
</dbReference>
<gene>
    <name evidence="3" type="ORF">Q8791_01015</name>
</gene>
<reference evidence="3 4" key="1">
    <citation type="submission" date="2023-08" db="EMBL/GenBank/DDBJ databases">
        <authorList>
            <person name="Girao M."/>
            <person name="Carvalho M.F."/>
        </authorList>
    </citation>
    <scope>NUCLEOTIDE SEQUENCE [LARGE SCALE GENOMIC DNA]</scope>
    <source>
        <strain evidence="3 4">CT-R113</strain>
    </source>
</reference>
<protein>
    <submittedName>
        <fullName evidence="3">Universal stress protein</fullName>
    </submittedName>
</protein>
<dbReference type="SUPFAM" id="SSF52402">
    <property type="entry name" value="Adenine nucleotide alpha hydrolases-like"/>
    <property type="match status" value="1"/>
</dbReference>
<comment type="caution">
    <text evidence="3">The sequence shown here is derived from an EMBL/GenBank/DDBJ whole genome shotgun (WGS) entry which is preliminary data.</text>
</comment>
<feature type="domain" description="UspA" evidence="2">
    <location>
        <begin position="48"/>
        <end position="95"/>
    </location>
</feature>
<dbReference type="PRINTS" id="PR01438">
    <property type="entry name" value="UNVRSLSTRESS"/>
</dbReference>
<dbReference type="InterPro" id="IPR014729">
    <property type="entry name" value="Rossmann-like_a/b/a_fold"/>
</dbReference>
<evidence type="ECO:0000256" key="1">
    <source>
        <dbReference type="ARBA" id="ARBA00008791"/>
    </source>
</evidence>
<dbReference type="RefSeq" id="WP_330089626.1">
    <property type="nucleotide sequence ID" value="NZ_JAUZMY010000001.1"/>
</dbReference>
<dbReference type="EMBL" id="JAUZMY010000001">
    <property type="protein sequence ID" value="MEE2035801.1"/>
    <property type="molecule type" value="Genomic_DNA"/>
</dbReference>
<accession>A0ABU7K0N3</accession>
<evidence type="ECO:0000313" key="3">
    <source>
        <dbReference type="EMBL" id="MEE2035801.1"/>
    </source>
</evidence>
<organism evidence="3 4">
    <name type="scientific">Nocardiopsis codii</name>
    <dbReference type="NCBI Taxonomy" id="3065942"/>
    <lineage>
        <taxon>Bacteria</taxon>
        <taxon>Bacillati</taxon>
        <taxon>Actinomycetota</taxon>
        <taxon>Actinomycetes</taxon>
        <taxon>Streptosporangiales</taxon>
        <taxon>Nocardiopsidaceae</taxon>
        <taxon>Nocardiopsis</taxon>
    </lineage>
</organism>
<dbReference type="Proteomes" id="UP001356095">
    <property type="component" value="Unassembled WGS sequence"/>
</dbReference>
<keyword evidence="4" id="KW-1185">Reference proteome</keyword>
<comment type="similarity">
    <text evidence="1">Belongs to the universal stress protein A family.</text>
</comment>
<evidence type="ECO:0000259" key="2">
    <source>
        <dbReference type="Pfam" id="PF00582"/>
    </source>
</evidence>
<dbReference type="Pfam" id="PF00582">
    <property type="entry name" value="Usp"/>
    <property type="match status" value="1"/>
</dbReference>
<name>A0ABU7K0N3_9ACTN</name>
<evidence type="ECO:0000313" key="4">
    <source>
        <dbReference type="Proteomes" id="UP001356095"/>
    </source>
</evidence>
<dbReference type="InterPro" id="IPR006015">
    <property type="entry name" value="Universal_stress_UspA"/>
</dbReference>